<dbReference type="InParanoid" id="A0A2J7PDZ8"/>
<dbReference type="OrthoDB" id="10029564at2759"/>
<evidence type="ECO:0000256" key="1">
    <source>
        <dbReference type="SAM" id="MobiDB-lite"/>
    </source>
</evidence>
<organism evidence="2 3">
    <name type="scientific">Cryptotermes secundus</name>
    <dbReference type="NCBI Taxonomy" id="105785"/>
    <lineage>
        <taxon>Eukaryota</taxon>
        <taxon>Metazoa</taxon>
        <taxon>Ecdysozoa</taxon>
        <taxon>Arthropoda</taxon>
        <taxon>Hexapoda</taxon>
        <taxon>Insecta</taxon>
        <taxon>Pterygota</taxon>
        <taxon>Neoptera</taxon>
        <taxon>Polyneoptera</taxon>
        <taxon>Dictyoptera</taxon>
        <taxon>Blattodea</taxon>
        <taxon>Blattoidea</taxon>
        <taxon>Termitoidae</taxon>
        <taxon>Kalotermitidae</taxon>
        <taxon>Cryptotermitinae</taxon>
        <taxon>Cryptotermes</taxon>
    </lineage>
</organism>
<comment type="caution">
    <text evidence="2">The sequence shown here is derived from an EMBL/GenBank/DDBJ whole genome shotgun (WGS) entry which is preliminary data.</text>
</comment>
<accession>A0A2J7PDZ8</accession>
<proteinExistence type="predicted"/>
<dbReference type="Proteomes" id="UP000235965">
    <property type="component" value="Unassembled WGS sequence"/>
</dbReference>
<name>A0A2J7PDZ8_9NEOP</name>
<evidence type="ECO:0000313" key="3">
    <source>
        <dbReference type="Proteomes" id="UP000235965"/>
    </source>
</evidence>
<reference evidence="2 3" key="1">
    <citation type="submission" date="2017-12" db="EMBL/GenBank/DDBJ databases">
        <title>Hemimetabolous genomes reveal molecular basis of termite eusociality.</title>
        <authorList>
            <person name="Harrison M.C."/>
            <person name="Jongepier E."/>
            <person name="Robertson H.M."/>
            <person name="Arning N."/>
            <person name="Bitard-Feildel T."/>
            <person name="Chao H."/>
            <person name="Childers C.P."/>
            <person name="Dinh H."/>
            <person name="Doddapaneni H."/>
            <person name="Dugan S."/>
            <person name="Gowin J."/>
            <person name="Greiner C."/>
            <person name="Han Y."/>
            <person name="Hu H."/>
            <person name="Hughes D.S.T."/>
            <person name="Huylmans A.-K."/>
            <person name="Kemena C."/>
            <person name="Kremer L.P.M."/>
            <person name="Lee S.L."/>
            <person name="Lopez-Ezquerra A."/>
            <person name="Mallet L."/>
            <person name="Monroy-Kuhn J.M."/>
            <person name="Moser A."/>
            <person name="Murali S.C."/>
            <person name="Muzny D.M."/>
            <person name="Otani S."/>
            <person name="Piulachs M.-D."/>
            <person name="Poelchau M."/>
            <person name="Qu J."/>
            <person name="Schaub F."/>
            <person name="Wada-Katsumata A."/>
            <person name="Worley K.C."/>
            <person name="Xie Q."/>
            <person name="Ylla G."/>
            <person name="Poulsen M."/>
            <person name="Gibbs R.A."/>
            <person name="Schal C."/>
            <person name="Richards S."/>
            <person name="Belles X."/>
            <person name="Korb J."/>
            <person name="Bornberg-Bauer E."/>
        </authorList>
    </citation>
    <scope>NUCLEOTIDE SEQUENCE [LARGE SCALE GENOMIC DNA]</scope>
    <source>
        <tissue evidence="2">Whole body</tissue>
    </source>
</reference>
<feature type="region of interest" description="Disordered" evidence="1">
    <location>
        <begin position="1"/>
        <end position="31"/>
    </location>
</feature>
<gene>
    <name evidence="2" type="ORF">B7P43_G14582</name>
</gene>
<keyword evidence="3" id="KW-1185">Reference proteome</keyword>
<dbReference type="AlphaFoldDB" id="A0A2J7PDZ8"/>
<protein>
    <submittedName>
        <fullName evidence="2">Uncharacterized protein</fullName>
    </submittedName>
</protein>
<sequence>MGPTELVTRVIPAGDWRGGSPSTSSNLDKRTSDLALSNDEDFDTGHQVPPPFTLYHAHSTINVIQKNIVSTVVNTLFGCFKIT</sequence>
<evidence type="ECO:0000313" key="2">
    <source>
        <dbReference type="EMBL" id="PNF14559.1"/>
    </source>
</evidence>
<dbReference type="EMBL" id="NEVH01026120">
    <property type="protein sequence ID" value="PNF14559.1"/>
    <property type="molecule type" value="Genomic_DNA"/>
</dbReference>